<dbReference type="GO" id="GO:0003735">
    <property type="term" value="F:structural constituent of ribosome"/>
    <property type="evidence" value="ECO:0007669"/>
    <property type="project" value="InterPro"/>
</dbReference>
<evidence type="ECO:0000256" key="1">
    <source>
        <dbReference type="SAM" id="MobiDB-lite"/>
    </source>
</evidence>
<proteinExistence type="predicted"/>
<gene>
    <name evidence="3" type="ORF">L1049_024333</name>
</gene>
<name>A0AAP0RVM7_LIQFO</name>
<dbReference type="GO" id="GO:0006412">
    <property type="term" value="P:translation"/>
    <property type="evidence" value="ECO:0007669"/>
    <property type="project" value="InterPro"/>
</dbReference>
<dbReference type="InterPro" id="IPR020057">
    <property type="entry name" value="Ribosomal_bL25_b-dom"/>
</dbReference>
<dbReference type="FunFam" id="2.170.120.20:FF:000006">
    <property type="entry name" value="Ribosomal protein L25/Gln-tRNA synthetase, anti-codon-binding domain-containing protein"/>
    <property type="match status" value="1"/>
</dbReference>
<reference evidence="3 4" key="1">
    <citation type="journal article" date="2024" name="Plant J.">
        <title>Genome sequences and population genomics reveal climatic adaptation and genomic divergence between two closely related sweetgum species.</title>
        <authorList>
            <person name="Xu W.Q."/>
            <person name="Ren C.Q."/>
            <person name="Zhang X.Y."/>
            <person name="Comes H.P."/>
            <person name="Liu X.H."/>
            <person name="Li Y.G."/>
            <person name="Kettle C.J."/>
            <person name="Jalonen R."/>
            <person name="Gaisberger H."/>
            <person name="Ma Y.Z."/>
            <person name="Qiu Y.X."/>
        </authorList>
    </citation>
    <scope>NUCLEOTIDE SEQUENCE [LARGE SCALE GENOMIC DNA]</scope>
    <source>
        <strain evidence="3">Hangzhou</strain>
    </source>
</reference>
<dbReference type="AlphaFoldDB" id="A0AAP0RVM7"/>
<dbReference type="Proteomes" id="UP001415857">
    <property type="component" value="Unassembled WGS sequence"/>
</dbReference>
<evidence type="ECO:0000313" key="3">
    <source>
        <dbReference type="EMBL" id="KAK9285148.1"/>
    </source>
</evidence>
<evidence type="ECO:0000259" key="2">
    <source>
        <dbReference type="Pfam" id="PF14693"/>
    </source>
</evidence>
<dbReference type="EMBL" id="JBBPBK010000005">
    <property type="protein sequence ID" value="KAK9285148.1"/>
    <property type="molecule type" value="Genomic_DNA"/>
</dbReference>
<dbReference type="SUPFAM" id="SSF50715">
    <property type="entry name" value="Ribosomal protein L25-like"/>
    <property type="match status" value="1"/>
</dbReference>
<feature type="domain" description="Large ribosomal subunit protein bL25 beta" evidence="2">
    <location>
        <begin position="84"/>
        <end position="168"/>
    </location>
</feature>
<sequence>MVQWWRTAAGRLGTVVLNPRCSPSSTPTAAYHTIQAYSQGVERKQSLRQGQGPRQNPRRRIHRDPETGKIMNLVFVWADEGSELKVDVPVVFKGEDVCPGLQKGGHLNKIRSTLKYLCPTEHIPPKIEVDVSNLDIEDRIFMRDIDVHPSLKLLSKNENMPICKIVATNWGSSEPAAV</sequence>
<dbReference type="Pfam" id="PF14693">
    <property type="entry name" value="Ribosomal_TL5_C"/>
    <property type="match status" value="1"/>
</dbReference>
<dbReference type="PANTHER" id="PTHR33284">
    <property type="entry name" value="RIBOSOMAL PROTEIN L25/GLN-TRNA SYNTHETASE, ANTI-CODON-BINDING DOMAIN-CONTAINING PROTEIN"/>
    <property type="match status" value="1"/>
</dbReference>
<dbReference type="GO" id="GO:0022625">
    <property type="term" value="C:cytosolic large ribosomal subunit"/>
    <property type="evidence" value="ECO:0007669"/>
    <property type="project" value="TreeGrafter"/>
</dbReference>
<dbReference type="InterPro" id="IPR020930">
    <property type="entry name" value="Ribosomal_uL5_bac-type"/>
</dbReference>
<feature type="region of interest" description="Disordered" evidence="1">
    <location>
        <begin position="41"/>
        <end position="64"/>
    </location>
</feature>
<evidence type="ECO:0000313" key="4">
    <source>
        <dbReference type="Proteomes" id="UP001415857"/>
    </source>
</evidence>
<dbReference type="InterPro" id="IPR011035">
    <property type="entry name" value="Ribosomal_bL25/Gln-tRNA_synth"/>
</dbReference>
<dbReference type="Gene3D" id="2.170.120.20">
    <property type="entry name" value="Ribosomal protein L25, beta domain"/>
    <property type="match status" value="1"/>
</dbReference>
<keyword evidence="4" id="KW-1185">Reference proteome</keyword>
<dbReference type="InterPro" id="IPR037121">
    <property type="entry name" value="Ribosomal_bL25_C"/>
</dbReference>
<dbReference type="GO" id="GO:0008097">
    <property type="term" value="F:5S rRNA binding"/>
    <property type="evidence" value="ECO:0007669"/>
    <property type="project" value="TreeGrafter"/>
</dbReference>
<protein>
    <recommendedName>
        <fullName evidence="2">Large ribosomal subunit protein bL25 beta domain-containing protein</fullName>
    </recommendedName>
</protein>
<dbReference type="PANTHER" id="PTHR33284:SF2">
    <property type="entry name" value="RIBOSOMAL PROTEIN L25_GLN-TRNA SYNTHETASE, ANTI-CODON-BINDING DOMAIN-CONTAINING PROTEIN"/>
    <property type="match status" value="1"/>
</dbReference>
<comment type="caution">
    <text evidence="3">The sequence shown here is derived from an EMBL/GenBank/DDBJ whole genome shotgun (WGS) entry which is preliminary data.</text>
</comment>
<organism evidence="3 4">
    <name type="scientific">Liquidambar formosana</name>
    <name type="common">Formosan gum</name>
    <dbReference type="NCBI Taxonomy" id="63359"/>
    <lineage>
        <taxon>Eukaryota</taxon>
        <taxon>Viridiplantae</taxon>
        <taxon>Streptophyta</taxon>
        <taxon>Embryophyta</taxon>
        <taxon>Tracheophyta</taxon>
        <taxon>Spermatophyta</taxon>
        <taxon>Magnoliopsida</taxon>
        <taxon>eudicotyledons</taxon>
        <taxon>Gunneridae</taxon>
        <taxon>Pentapetalae</taxon>
        <taxon>Saxifragales</taxon>
        <taxon>Altingiaceae</taxon>
        <taxon>Liquidambar</taxon>
    </lineage>
</organism>
<accession>A0AAP0RVM7</accession>